<feature type="non-terminal residue" evidence="2">
    <location>
        <position position="1"/>
    </location>
</feature>
<dbReference type="EMBL" id="LAZR01069520">
    <property type="protein sequence ID" value="KKK47556.1"/>
    <property type="molecule type" value="Genomic_DNA"/>
</dbReference>
<dbReference type="AlphaFoldDB" id="A0A0F8YHP6"/>
<evidence type="ECO:0000256" key="1">
    <source>
        <dbReference type="SAM" id="MobiDB-lite"/>
    </source>
</evidence>
<name>A0A0F8YHP6_9ZZZZ</name>
<protein>
    <submittedName>
        <fullName evidence="2">Uncharacterized protein</fullName>
    </submittedName>
</protein>
<sequence length="172" mass="17421">KVMAFLSATGLLLEGSARLTYDTAANRPTPGNQGKLFVGSDTRRLEVDDGSAWKDVGIPGGTVMLFAQATAPLGWTQKNTWNDRVIRVVDNTGVGGSTGGSWTISGLSDLGHTHGPGTYTLSASSGTGAGAGGDPASPGQAIQGTSASTAITISADGAWRPSRLDVIACSKD</sequence>
<accession>A0A0F8YHP6</accession>
<evidence type="ECO:0000313" key="2">
    <source>
        <dbReference type="EMBL" id="KKK47556.1"/>
    </source>
</evidence>
<gene>
    <name evidence="2" type="ORF">LCGC14_3154000</name>
</gene>
<comment type="caution">
    <text evidence="2">The sequence shown here is derived from an EMBL/GenBank/DDBJ whole genome shotgun (WGS) entry which is preliminary data.</text>
</comment>
<proteinExistence type="predicted"/>
<organism evidence="2">
    <name type="scientific">marine sediment metagenome</name>
    <dbReference type="NCBI Taxonomy" id="412755"/>
    <lineage>
        <taxon>unclassified sequences</taxon>
        <taxon>metagenomes</taxon>
        <taxon>ecological metagenomes</taxon>
    </lineage>
</organism>
<reference evidence="2" key="1">
    <citation type="journal article" date="2015" name="Nature">
        <title>Complex archaea that bridge the gap between prokaryotes and eukaryotes.</title>
        <authorList>
            <person name="Spang A."/>
            <person name="Saw J.H."/>
            <person name="Jorgensen S.L."/>
            <person name="Zaremba-Niedzwiedzka K."/>
            <person name="Martijn J."/>
            <person name="Lind A.E."/>
            <person name="van Eijk R."/>
            <person name="Schleper C."/>
            <person name="Guy L."/>
            <person name="Ettema T.J."/>
        </authorList>
    </citation>
    <scope>NUCLEOTIDE SEQUENCE</scope>
</reference>
<feature type="region of interest" description="Disordered" evidence="1">
    <location>
        <begin position="118"/>
        <end position="145"/>
    </location>
</feature>